<dbReference type="AlphaFoldDB" id="Q31EA4"/>
<organism evidence="3">
    <name type="scientific">Hydrogenovibrio crunogenus (strain DSM 25203 / XCL-2)</name>
    <name type="common">Thiomicrospira crunogena</name>
    <dbReference type="NCBI Taxonomy" id="317025"/>
    <lineage>
        <taxon>Bacteria</taxon>
        <taxon>Pseudomonadati</taxon>
        <taxon>Pseudomonadota</taxon>
        <taxon>Gammaproteobacteria</taxon>
        <taxon>Thiotrichales</taxon>
        <taxon>Piscirickettsiaceae</taxon>
        <taxon>Hydrogenovibrio</taxon>
    </lineage>
</organism>
<dbReference type="PANTHER" id="PTHR33741:SF5">
    <property type="entry name" value="TRANSMEMBRANE PROTEIN DDB_G0269096-RELATED"/>
    <property type="match status" value="1"/>
</dbReference>
<evidence type="ECO:0000313" key="3">
    <source>
        <dbReference type="EMBL" id="ABB42519.1"/>
    </source>
</evidence>
<evidence type="ECO:0000256" key="1">
    <source>
        <dbReference type="SAM" id="Phobius"/>
    </source>
</evidence>
<feature type="transmembrane region" description="Helical" evidence="1">
    <location>
        <begin position="102"/>
        <end position="119"/>
    </location>
</feature>
<dbReference type="PANTHER" id="PTHR33741">
    <property type="entry name" value="TRANSMEMBRANE PROTEIN DDB_G0269096-RELATED"/>
    <property type="match status" value="1"/>
</dbReference>
<dbReference type="HOGENOM" id="CLU_040397_1_0_6"/>
<dbReference type="STRING" id="317025.Tcr_1929"/>
<keyword evidence="1" id="KW-1133">Transmembrane helix</keyword>
<accession>Q31EA4</accession>
<sequence length="323" mass="35335">MKPSKLHSFIAFLGINRTQASHHEKFISALGGFLSILLILLISRSFLELSASVALVASMGASAVLLFAVPHGPLSQPWPLIGGNLISAFIGVSCALLIDPPILAASTAVGLAILAMYYFKCIHPPGGATALTAAIGGESVHALGYQFIVTPVLLNVLCILTIAIIFNALFHWRRYPAYLQQASYSATGTPSHENLSHEDFIHALKEIDSFVDINEHDLKRIFELANLNANAIHLDPEDIQLGEVYSNGKLGKDWSMRQIIDESRSDNPAKDYVIFKQIAGQEKKTSDCITRAEFARWAQYPMVKENGLWHRKSAPNQSTTGVE</sequence>
<evidence type="ECO:0000259" key="2">
    <source>
        <dbReference type="Pfam" id="PF04982"/>
    </source>
</evidence>
<feature type="transmembrane region" description="Helical" evidence="1">
    <location>
        <begin position="54"/>
        <end position="72"/>
    </location>
</feature>
<dbReference type="KEGG" id="tcx:Tcr_1929"/>
<dbReference type="Pfam" id="PF04982">
    <property type="entry name" value="TM_HPP"/>
    <property type="match status" value="1"/>
</dbReference>
<dbReference type="OrthoDB" id="9811720at2"/>
<dbReference type="eggNOG" id="COG3448">
    <property type="taxonomic scope" value="Bacteria"/>
</dbReference>
<dbReference type="EMBL" id="CP000109">
    <property type="protein sequence ID" value="ABB42519.1"/>
    <property type="molecule type" value="Genomic_DNA"/>
</dbReference>
<keyword evidence="1" id="KW-0812">Transmembrane</keyword>
<gene>
    <name evidence="3" type="ordered locus">Tcr_1929</name>
</gene>
<feature type="transmembrane region" description="Helical" evidence="1">
    <location>
        <begin position="78"/>
        <end position="97"/>
    </location>
</feature>
<dbReference type="InterPro" id="IPR007065">
    <property type="entry name" value="HPP"/>
</dbReference>
<keyword evidence="1" id="KW-0472">Membrane</keyword>
<dbReference type="InterPro" id="IPR058581">
    <property type="entry name" value="TM_HPP"/>
</dbReference>
<feature type="domain" description="HPP transmembrane region" evidence="2">
    <location>
        <begin position="19"/>
        <end position="176"/>
    </location>
</feature>
<feature type="transmembrane region" description="Helical" evidence="1">
    <location>
        <begin position="30"/>
        <end position="47"/>
    </location>
</feature>
<proteinExistence type="predicted"/>
<reference evidence="3" key="1">
    <citation type="submission" date="2006-07" db="EMBL/GenBank/DDBJ databases">
        <title>Complete sequence of Thiomicrospira crunogena XCL-2.</title>
        <authorList>
            <consortium name="US DOE Joint Genome Institute"/>
            <person name="Copeland A."/>
            <person name="Lucas S."/>
            <person name="Lapidus A."/>
            <person name="Barry K."/>
            <person name="Detter J.C."/>
            <person name="Glavina del Rio T."/>
            <person name="Hammon N."/>
            <person name="Israni S."/>
            <person name="Dalin E."/>
            <person name="Tice H."/>
            <person name="Pitluck S."/>
            <person name="Chain P."/>
            <person name="Malfatti S."/>
            <person name="Shin M."/>
            <person name="Vergez L."/>
            <person name="Schmutz J."/>
            <person name="Larimer F."/>
            <person name="Land M."/>
            <person name="Hauser L."/>
            <person name="Kyrpides N."/>
            <person name="Lykidis A."/>
            <person name="Scott K.M."/>
            <person name="Sievert S."/>
            <person name="Kerfeld C."/>
            <person name="Freyermuth S."/>
            <person name="Dobrinski K."/>
            <person name="Boller A."/>
            <person name="Fitzpatrick K."/>
            <person name="Thoma P."/>
            <person name="Moore J."/>
            <person name="Richardson P."/>
        </authorList>
    </citation>
    <scope>NUCLEOTIDE SEQUENCE</scope>
    <source>
        <strain evidence="3">XCL-2</strain>
    </source>
</reference>
<protein>
    <submittedName>
        <fullName evidence="3">HPP family protein</fullName>
    </submittedName>
</protein>
<name>Q31EA4_HYDCU</name>
<feature type="transmembrane region" description="Helical" evidence="1">
    <location>
        <begin position="147"/>
        <end position="170"/>
    </location>
</feature>